<dbReference type="Proteomes" id="UP000252733">
    <property type="component" value="Unassembled WGS sequence"/>
</dbReference>
<evidence type="ECO:0000256" key="5">
    <source>
        <dbReference type="ARBA" id="ARBA00023065"/>
    </source>
</evidence>
<keyword evidence="7 8" id="KW-0739">Sodium transport</keyword>
<dbReference type="InterPro" id="IPR022615">
    <property type="entry name" value="NqrA_C_domain"/>
</dbReference>
<evidence type="ECO:0000313" key="12">
    <source>
        <dbReference type="EMBL" id="RCW32716.1"/>
    </source>
</evidence>
<gene>
    <name evidence="8" type="primary">nqrA</name>
    <name evidence="12" type="ORF">DFO77_11442</name>
</gene>
<dbReference type="GO" id="GO:0006814">
    <property type="term" value="P:sodium ion transport"/>
    <property type="evidence" value="ECO:0007669"/>
    <property type="project" value="UniProtKB-UniRule"/>
</dbReference>
<evidence type="ECO:0000256" key="2">
    <source>
        <dbReference type="ARBA" id="ARBA00022967"/>
    </source>
</evidence>
<comment type="subunit">
    <text evidence="8">Composed of six subunits; NqrA, NqrB, NqrC, NqrD, NqrE and NqrF.</text>
</comment>
<name>A0A2T0XNK0_9BACT</name>
<dbReference type="STRING" id="1168289.GCA_000259075_02821"/>
<dbReference type="OrthoDB" id="9774536at2"/>
<evidence type="ECO:0000313" key="13">
    <source>
        <dbReference type="Proteomes" id="UP000252733"/>
    </source>
</evidence>
<evidence type="ECO:0000259" key="9">
    <source>
        <dbReference type="Pfam" id="PF05896"/>
    </source>
</evidence>
<dbReference type="Pfam" id="PF05896">
    <property type="entry name" value="NQRA_N"/>
    <property type="match status" value="1"/>
</dbReference>
<comment type="catalytic activity">
    <reaction evidence="8">
        <text>a ubiquinone + n Na(+)(in) + NADH + H(+) = a ubiquinol + n Na(+)(out) + NAD(+)</text>
        <dbReference type="Rhea" id="RHEA:47748"/>
        <dbReference type="Rhea" id="RHEA-COMP:9565"/>
        <dbReference type="Rhea" id="RHEA-COMP:9566"/>
        <dbReference type="ChEBI" id="CHEBI:15378"/>
        <dbReference type="ChEBI" id="CHEBI:16389"/>
        <dbReference type="ChEBI" id="CHEBI:17976"/>
        <dbReference type="ChEBI" id="CHEBI:29101"/>
        <dbReference type="ChEBI" id="CHEBI:57540"/>
        <dbReference type="ChEBI" id="CHEBI:57945"/>
        <dbReference type="EC" id="7.2.1.1"/>
    </reaction>
</comment>
<dbReference type="EMBL" id="QPIZ01000014">
    <property type="protein sequence ID" value="RCW32716.1"/>
    <property type="molecule type" value="Genomic_DNA"/>
</dbReference>
<dbReference type="GO" id="GO:0016655">
    <property type="term" value="F:oxidoreductase activity, acting on NAD(P)H, quinone or similar compound as acceptor"/>
    <property type="evidence" value="ECO:0007669"/>
    <property type="project" value="UniProtKB-UniRule"/>
</dbReference>
<comment type="function">
    <text evidence="8">NQR complex catalyzes the reduction of ubiquinone-1 to ubiquinol by two successive reactions, coupled with the transport of Na(+) ions from the cytoplasm to the periplasm. NqrA to NqrE are probably involved in the second step, the conversion of ubisemiquinone to ubiquinol.</text>
</comment>
<dbReference type="AlphaFoldDB" id="A0A2T0XNK0"/>
<protein>
    <recommendedName>
        <fullName evidence="8">Na(+)-translocating NADH-quinone reductase subunit A</fullName>
        <shortName evidence="8">Na(+)-NQR subunit A</shortName>
        <shortName evidence="8">Na(+)-translocating NQR subunit A</shortName>
        <ecNumber evidence="8">7.2.1.1</ecNumber>
    </recommendedName>
    <alternativeName>
        <fullName evidence="8">NQR complex subunit A</fullName>
    </alternativeName>
    <alternativeName>
        <fullName evidence="8">NQR-1 subunit A</fullName>
    </alternativeName>
</protein>
<keyword evidence="4 8" id="KW-0915">Sodium</keyword>
<proteinExistence type="inferred from homology"/>
<evidence type="ECO:0000256" key="6">
    <source>
        <dbReference type="ARBA" id="ARBA00023075"/>
    </source>
</evidence>
<dbReference type="InterPro" id="IPR056148">
    <property type="entry name" value="NQRA_2nd"/>
</dbReference>
<keyword evidence="3 8" id="KW-0520">NAD</keyword>
<reference evidence="12 13" key="1">
    <citation type="submission" date="2018-07" db="EMBL/GenBank/DDBJ databases">
        <title>Freshwater and sediment microbial communities from various areas in North America, analyzing microbe dynamics in response to fracking.</title>
        <authorList>
            <person name="Lamendella R."/>
        </authorList>
    </citation>
    <scope>NUCLEOTIDE SEQUENCE [LARGE SCALE GENOMIC DNA]</scope>
    <source>
        <strain evidence="12 13">160A</strain>
    </source>
</reference>
<evidence type="ECO:0000256" key="3">
    <source>
        <dbReference type="ARBA" id="ARBA00023027"/>
    </source>
</evidence>
<feature type="domain" description="NqrA N-terminal barrel-sandwich hybrid" evidence="9">
    <location>
        <begin position="5"/>
        <end position="97"/>
    </location>
</feature>
<accession>A0A2T0XNK0</accession>
<comment type="caution">
    <text evidence="12">The sequence shown here is derived from an EMBL/GenBank/DDBJ whole genome shotgun (WGS) entry which is preliminary data.</text>
</comment>
<sequence length="449" mass="49761">MSEVIKIKKGLDIRLKGKADNVFGQAQLPDLFAIKPTDFHGVVPKMVIKEGEKVKAGSVLFYDKYQPDVKFVSPVSGELKAVIRGERRKILEVVVQSDGQNESLDFGTGDVASQDRDAVVKKMLEAGAWPYLRQRPYNIIARTGDTPKAIFISGFDSAPLAPDYDFVMTGKEKEFQAGIDVLKKLADQIHIGINDDAASKLYTNISGVETHRFRGPHPAGNVGIQIGHIMPINKGDVIWTIQPQEVAAIGKLFTNGKPDFERTIVVAGSEVKKPAYFHTILGAQITPFIKDNLNTSENIRLISGNVLTGSQVSDDGYLGFYHNQLTAIPEGDEFEFMGWAAPGFGKYSVSRSFFSWLNPKKEYRLNANMHGGKRAIVVSGEYEKVLPMDIMAEQLFKAILVEDIDKMEQLGIYELAEEDIALCEFVCTSKLNLQKILRDGIDLMIKELG</sequence>
<feature type="domain" description="Na(+)-translocating NADH-quinone reductase subunit A C-terminal" evidence="10">
    <location>
        <begin position="264"/>
        <end position="313"/>
    </location>
</feature>
<dbReference type="PANTHER" id="PTHR37839">
    <property type="entry name" value="NA(+)-TRANSLOCATING NADH-QUINONE REDUCTASE SUBUNIT A"/>
    <property type="match status" value="1"/>
</dbReference>
<comment type="similarity">
    <text evidence="8">Belongs to the NqrA family.</text>
</comment>
<dbReference type="Pfam" id="PF11973">
    <property type="entry name" value="NQRA_SLBB"/>
    <property type="match status" value="1"/>
</dbReference>
<evidence type="ECO:0000259" key="10">
    <source>
        <dbReference type="Pfam" id="PF11973"/>
    </source>
</evidence>
<evidence type="ECO:0000256" key="4">
    <source>
        <dbReference type="ARBA" id="ARBA00023053"/>
    </source>
</evidence>
<dbReference type="NCBIfam" id="NF003761">
    <property type="entry name" value="PRK05352.1-4"/>
    <property type="match status" value="1"/>
</dbReference>
<keyword evidence="5 8" id="KW-0406">Ion transport</keyword>
<evidence type="ECO:0000256" key="7">
    <source>
        <dbReference type="ARBA" id="ARBA00023201"/>
    </source>
</evidence>
<keyword evidence="2 8" id="KW-1278">Translocase</keyword>
<dbReference type="InterPro" id="IPR008703">
    <property type="entry name" value="NqrA"/>
</dbReference>
<feature type="domain" description="NqrA second alpha/beta" evidence="11">
    <location>
        <begin position="115"/>
        <end position="257"/>
    </location>
</feature>
<dbReference type="Pfam" id="PF24836">
    <property type="entry name" value="NQRA_2nd"/>
    <property type="match status" value="1"/>
</dbReference>
<dbReference type="PANTHER" id="PTHR37839:SF1">
    <property type="entry name" value="NA(+)-TRANSLOCATING NADH-QUINONE REDUCTASE SUBUNIT A"/>
    <property type="match status" value="1"/>
</dbReference>
<dbReference type="RefSeq" id="WP_106152493.1">
    <property type="nucleotide sequence ID" value="NZ_PVTS01000005.1"/>
</dbReference>
<evidence type="ECO:0000259" key="11">
    <source>
        <dbReference type="Pfam" id="PF24836"/>
    </source>
</evidence>
<evidence type="ECO:0000256" key="1">
    <source>
        <dbReference type="ARBA" id="ARBA00022448"/>
    </source>
</evidence>
<keyword evidence="1 8" id="KW-0813">Transport</keyword>
<dbReference type="NCBIfam" id="TIGR01936">
    <property type="entry name" value="nqrA"/>
    <property type="match status" value="1"/>
</dbReference>
<evidence type="ECO:0000256" key="8">
    <source>
        <dbReference type="HAMAP-Rule" id="MF_00425"/>
    </source>
</evidence>
<dbReference type="InterPro" id="IPR056147">
    <property type="entry name" value="NQRA_N"/>
</dbReference>
<dbReference type="EC" id="7.2.1.1" evidence="8"/>
<keyword evidence="13" id="KW-1185">Reference proteome</keyword>
<organism evidence="12 13">
    <name type="scientific">Marinilabilia salmonicolor</name>
    <dbReference type="NCBI Taxonomy" id="989"/>
    <lineage>
        <taxon>Bacteria</taxon>
        <taxon>Pseudomonadati</taxon>
        <taxon>Bacteroidota</taxon>
        <taxon>Bacteroidia</taxon>
        <taxon>Marinilabiliales</taxon>
        <taxon>Marinilabiliaceae</taxon>
        <taxon>Marinilabilia</taxon>
    </lineage>
</organism>
<dbReference type="HAMAP" id="MF_00425">
    <property type="entry name" value="NqrA"/>
    <property type="match status" value="1"/>
</dbReference>
<keyword evidence="6 8" id="KW-0830">Ubiquinone</keyword>